<dbReference type="InterPro" id="IPR029058">
    <property type="entry name" value="AB_hydrolase_fold"/>
</dbReference>
<dbReference type="SUPFAM" id="SSF53474">
    <property type="entry name" value="alpha/beta-Hydrolases"/>
    <property type="match status" value="1"/>
</dbReference>
<evidence type="ECO:0000259" key="2">
    <source>
        <dbReference type="Pfam" id="PF13472"/>
    </source>
</evidence>
<gene>
    <name evidence="3" type="ORF">ACFFU9_11255</name>
</gene>
<evidence type="ECO:0000259" key="1">
    <source>
        <dbReference type="Pfam" id="PF00326"/>
    </source>
</evidence>
<dbReference type="Pfam" id="PF13472">
    <property type="entry name" value="Lipase_GDSL_2"/>
    <property type="match status" value="1"/>
</dbReference>
<sequence>MKDKKLFIVIFVAFFTFSWGFAQNNNDETVKTNWKGFERLHFKIEGKAAFLTRPEKPLPGNPWLWRGRFPDYHAEIDSMLLAKGFHVAYINTDNQFGSPKAVAVWSEFYTHLTSTYKLQAKVALHGHSRGGLFIYNWAKENAEKVACIYADAVVCDFKSWPAGFGNSKGGKKEWEVLKAEYGFKNDAEAKAYKNNPIDNLEALAKAKVPILHTVGLHDEVVPPDENSLLLVNNYIRLGGTATVSPCRSGIQKSKGHHYDIDDPEMVVDFILKHSTKNGPLNASNYHNIRSGLQNSYIQFQRNKKGRVAFLGGSITHNGGWRDSICNYLKNKFPETEFEFIAAGIPSMGTTPGAFRLERDVLSKGKIDLLFEEAAVNDATNGNTATEQIRGMEGIVRHMRKSNPEVDIVMMHFVDPDKMETYRSGKEPEVISNHNRVAEHYGIPTINLALEVTERIDKGEFTWQNDFKNLHPSPFGQGIYAHSMIQFLEDAFSGPIDDDDKIAARNLPKPLDAFNYENGVLLDILTLKLRKGWKVDPVWNPKDGKGTRHNYIDVPMLISETLGSLLKIPFEGNTVGIAVAAGQDAGSIEYRIDKGPWQKRNLFLKWSKSLHLPWYFTLASGLENKKHVLELKIANEKDNQSNGHACRIRYVYVNK</sequence>
<dbReference type="Proteomes" id="UP001589585">
    <property type="component" value="Unassembled WGS sequence"/>
</dbReference>
<dbReference type="InterPro" id="IPR001375">
    <property type="entry name" value="Peptidase_S9_cat"/>
</dbReference>
<reference evidence="3 4" key="1">
    <citation type="submission" date="2024-09" db="EMBL/GenBank/DDBJ databases">
        <authorList>
            <person name="Sun Q."/>
            <person name="Mori K."/>
        </authorList>
    </citation>
    <scope>NUCLEOTIDE SEQUENCE [LARGE SCALE GENOMIC DNA]</scope>
    <source>
        <strain evidence="3 4">CECT 8622</strain>
    </source>
</reference>
<dbReference type="CDD" id="cd00229">
    <property type="entry name" value="SGNH_hydrolase"/>
    <property type="match status" value="1"/>
</dbReference>
<keyword evidence="4" id="KW-1185">Reference proteome</keyword>
<evidence type="ECO:0000313" key="4">
    <source>
        <dbReference type="Proteomes" id="UP001589585"/>
    </source>
</evidence>
<organism evidence="3 4">
    <name type="scientific">Mariniflexile ostreae</name>
    <dbReference type="NCBI Taxonomy" id="1520892"/>
    <lineage>
        <taxon>Bacteria</taxon>
        <taxon>Pseudomonadati</taxon>
        <taxon>Bacteroidota</taxon>
        <taxon>Flavobacteriia</taxon>
        <taxon>Flavobacteriales</taxon>
        <taxon>Flavobacteriaceae</taxon>
        <taxon>Mariniflexile</taxon>
    </lineage>
</organism>
<feature type="domain" description="SGNH hydrolase-type esterase" evidence="2">
    <location>
        <begin position="309"/>
        <end position="476"/>
    </location>
</feature>
<protein>
    <submittedName>
        <fullName evidence="3">GDSL-type esterase/lipase family protein</fullName>
    </submittedName>
</protein>
<dbReference type="InterPro" id="IPR013830">
    <property type="entry name" value="SGNH_hydro"/>
</dbReference>
<evidence type="ECO:0000313" key="3">
    <source>
        <dbReference type="EMBL" id="MFB9057315.1"/>
    </source>
</evidence>
<comment type="caution">
    <text evidence="3">The sequence shown here is derived from an EMBL/GenBank/DDBJ whole genome shotgun (WGS) entry which is preliminary data.</text>
</comment>
<dbReference type="PANTHER" id="PTHR34407:SF1">
    <property type="entry name" value="SGNH HYDROLASE-TYPE ESTERASE DOMAIN-CONTAINING PROTEIN"/>
    <property type="match status" value="1"/>
</dbReference>
<dbReference type="EMBL" id="JBHMFC010000074">
    <property type="protein sequence ID" value="MFB9057315.1"/>
    <property type="molecule type" value="Genomic_DNA"/>
</dbReference>
<feature type="domain" description="Peptidase S9 prolyl oligopeptidase catalytic" evidence="1">
    <location>
        <begin position="118"/>
        <end position="235"/>
    </location>
</feature>
<dbReference type="Pfam" id="PF00326">
    <property type="entry name" value="Peptidase_S9"/>
    <property type="match status" value="1"/>
</dbReference>
<dbReference type="Gene3D" id="3.40.50.1110">
    <property type="entry name" value="SGNH hydrolase"/>
    <property type="match status" value="1"/>
</dbReference>
<dbReference type="Gene3D" id="3.40.50.1820">
    <property type="entry name" value="alpha/beta hydrolase"/>
    <property type="match status" value="1"/>
</dbReference>
<dbReference type="SUPFAM" id="SSF52266">
    <property type="entry name" value="SGNH hydrolase"/>
    <property type="match status" value="1"/>
</dbReference>
<dbReference type="PANTHER" id="PTHR34407">
    <property type="entry name" value="EXPRESSED PROTEIN"/>
    <property type="match status" value="1"/>
</dbReference>
<accession>A0ABV5FCY8</accession>
<name>A0ABV5FCY8_9FLAO</name>
<proteinExistence type="predicted"/>
<dbReference type="RefSeq" id="WP_379861540.1">
    <property type="nucleotide sequence ID" value="NZ_JBHMFC010000074.1"/>
</dbReference>
<dbReference type="InterPro" id="IPR036514">
    <property type="entry name" value="SGNH_hydro_sf"/>
</dbReference>